<reference evidence="1" key="2">
    <citation type="submission" date="2020-09" db="EMBL/GenBank/DDBJ databases">
        <authorList>
            <person name="Sun Q."/>
            <person name="Zhou Y."/>
        </authorList>
    </citation>
    <scope>NUCLEOTIDE SEQUENCE</scope>
    <source>
        <strain evidence="1">CGMCC 4.7308</strain>
    </source>
</reference>
<dbReference type="RefSeq" id="WP_188940532.1">
    <property type="nucleotide sequence ID" value="NZ_BMNA01000002.1"/>
</dbReference>
<protein>
    <recommendedName>
        <fullName evidence="3">DUF1905 domain-containing protein</fullName>
    </recommendedName>
</protein>
<dbReference type="Pfam" id="PF08922">
    <property type="entry name" value="DUF1905"/>
    <property type="match status" value="1"/>
</dbReference>
<dbReference type="Gene3D" id="2.40.30.100">
    <property type="entry name" value="AF2212/PG0164-like"/>
    <property type="match status" value="1"/>
</dbReference>
<dbReference type="AlphaFoldDB" id="A0A917WDN9"/>
<proteinExistence type="predicted"/>
<reference evidence="1" key="1">
    <citation type="journal article" date="2014" name="Int. J. Syst. Evol. Microbiol.">
        <title>Complete genome sequence of Corynebacterium casei LMG S-19264T (=DSM 44701T), isolated from a smear-ripened cheese.</title>
        <authorList>
            <consortium name="US DOE Joint Genome Institute (JGI-PGF)"/>
            <person name="Walter F."/>
            <person name="Albersmeier A."/>
            <person name="Kalinowski J."/>
            <person name="Ruckert C."/>
        </authorList>
    </citation>
    <scope>NUCLEOTIDE SEQUENCE</scope>
    <source>
        <strain evidence="1">CGMCC 4.7308</strain>
    </source>
</reference>
<gene>
    <name evidence="1" type="ORF">GCM10011594_11560</name>
</gene>
<keyword evidence="2" id="KW-1185">Reference proteome</keyword>
<dbReference type="EMBL" id="BMNA01000002">
    <property type="protein sequence ID" value="GGL93400.1"/>
    <property type="molecule type" value="Genomic_DNA"/>
</dbReference>
<comment type="caution">
    <text evidence="1">The sequence shown here is derived from an EMBL/GenBank/DDBJ whole genome shotgun (WGS) entry which is preliminary data.</text>
</comment>
<evidence type="ECO:0000313" key="2">
    <source>
        <dbReference type="Proteomes" id="UP000655208"/>
    </source>
</evidence>
<accession>A0A917WDN9</accession>
<sequence>MHFTATVEPSGRSATGIPVPEEVVTALGGGRRPAVAVTIGPHRFQLTLGSMGGRVMIPLSAENRSAAGVAAGDEVTVQLELDAAPREVQVPEALAAALTADPEADRFFRTVSPSQRRWFADQVTGAKTEATRDRRIEKLVAQLREGRAR</sequence>
<dbReference type="InterPro" id="IPR015018">
    <property type="entry name" value="DUF1905"/>
</dbReference>
<dbReference type="SUPFAM" id="SSF141694">
    <property type="entry name" value="AF2212/PG0164-like"/>
    <property type="match status" value="1"/>
</dbReference>
<evidence type="ECO:0000313" key="1">
    <source>
        <dbReference type="EMBL" id="GGL93400.1"/>
    </source>
</evidence>
<organism evidence="1 2">
    <name type="scientific">Nakamurella endophytica</name>
    <dbReference type="NCBI Taxonomy" id="1748367"/>
    <lineage>
        <taxon>Bacteria</taxon>
        <taxon>Bacillati</taxon>
        <taxon>Actinomycetota</taxon>
        <taxon>Actinomycetes</taxon>
        <taxon>Nakamurellales</taxon>
        <taxon>Nakamurellaceae</taxon>
        <taxon>Nakamurella</taxon>
    </lineage>
</organism>
<name>A0A917WDN9_9ACTN</name>
<dbReference type="Pfam" id="PF13376">
    <property type="entry name" value="OmdA"/>
    <property type="match status" value="1"/>
</dbReference>
<dbReference type="InterPro" id="IPR037079">
    <property type="entry name" value="AF2212/PG0164-like_sf"/>
</dbReference>
<dbReference type="Proteomes" id="UP000655208">
    <property type="component" value="Unassembled WGS sequence"/>
</dbReference>
<evidence type="ECO:0008006" key="3">
    <source>
        <dbReference type="Google" id="ProtNLM"/>
    </source>
</evidence>